<dbReference type="Pfam" id="PF12833">
    <property type="entry name" value="HTH_18"/>
    <property type="match status" value="1"/>
</dbReference>
<dbReference type="InterPro" id="IPR014710">
    <property type="entry name" value="RmlC-like_jellyroll"/>
</dbReference>
<protein>
    <submittedName>
        <fullName evidence="5">AraC family transcriptional regulator</fullName>
    </submittedName>
</protein>
<dbReference type="Gene3D" id="2.60.120.10">
    <property type="entry name" value="Jelly Rolls"/>
    <property type="match status" value="1"/>
</dbReference>
<accession>A0A9D2LVZ1</accession>
<name>A0A9D2LVZ1_9FIRM</name>
<feature type="domain" description="HTH araC/xylS-type" evidence="4">
    <location>
        <begin position="205"/>
        <end position="303"/>
    </location>
</feature>
<keyword evidence="3" id="KW-0804">Transcription</keyword>
<evidence type="ECO:0000313" key="6">
    <source>
        <dbReference type="Proteomes" id="UP000823842"/>
    </source>
</evidence>
<dbReference type="InterPro" id="IPR018060">
    <property type="entry name" value="HTH_AraC"/>
</dbReference>
<reference evidence="5" key="1">
    <citation type="journal article" date="2021" name="PeerJ">
        <title>Extensive microbial diversity within the chicken gut microbiome revealed by metagenomics and culture.</title>
        <authorList>
            <person name="Gilroy R."/>
            <person name="Ravi A."/>
            <person name="Getino M."/>
            <person name="Pursley I."/>
            <person name="Horton D.L."/>
            <person name="Alikhan N.F."/>
            <person name="Baker D."/>
            <person name="Gharbi K."/>
            <person name="Hall N."/>
            <person name="Watson M."/>
            <person name="Adriaenssens E.M."/>
            <person name="Foster-Nyarko E."/>
            <person name="Jarju S."/>
            <person name="Secka A."/>
            <person name="Antonio M."/>
            <person name="Oren A."/>
            <person name="Chaudhuri R.R."/>
            <person name="La Ragione R."/>
            <person name="Hildebrand F."/>
            <person name="Pallen M.J."/>
        </authorList>
    </citation>
    <scope>NUCLEOTIDE SEQUENCE</scope>
    <source>
        <strain evidence="5">ChiSjej1B19-5720</strain>
    </source>
</reference>
<dbReference type="PRINTS" id="PR00032">
    <property type="entry name" value="HTHARAC"/>
</dbReference>
<reference evidence="5" key="2">
    <citation type="submission" date="2021-04" db="EMBL/GenBank/DDBJ databases">
        <authorList>
            <person name="Gilroy R."/>
        </authorList>
    </citation>
    <scope>NUCLEOTIDE SEQUENCE</scope>
    <source>
        <strain evidence="5">ChiSjej1B19-5720</strain>
    </source>
</reference>
<dbReference type="InterPro" id="IPR011051">
    <property type="entry name" value="RmlC_Cupin_sf"/>
</dbReference>
<dbReference type="CDD" id="cd02209">
    <property type="entry name" value="cupin_XRE_C"/>
    <property type="match status" value="1"/>
</dbReference>
<evidence type="ECO:0000313" key="5">
    <source>
        <dbReference type="EMBL" id="HJB30218.1"/>
    </source>
</evidence>
<dbReference type="Proteomes" id="UP000823842">
    <property type="component" value="Unassembled WGS sequence"/>
</dbReference>
<dbReference type="PROSITE" id="PS01124">
    <property type="entry name" value="HTH_ARAC_FAMILY_2"/>
    <property type="match status" value="1"/>
</dbReference>
<organism evidence="5 6">
    <name type="scientific">Candidatus Blautia faecavium</name>
    <dbReference type="NCBI Taxonomy" id="2838487"/>
    <lineage>
        <taxon>Bacteria</taxon>
        <taxon>Bacillati</taxon>
        <taxon>Bacillota</taxon>
        <taxon>Clostridia</taxon>
        <taxon>Lachnospirales</taxon>
        <taxon>Lachnospiraceae</taxon>
        <taxon>Blautia</taxon>
    </lineage>
</organism>
<evidence type="ECO:0000256" key="1">
    <source>
        <dbReference type="ARBA" id="ARBA00023015"/>
    </source>
</evidence>
<comment type="caution">
    <text evidence="5">The sequence shown here is derived from an EMBL/GenBank/DDBJ whole genome shotgun (WGS) entry which is preliminary data.</text>
</comment>
<dbReference type="Pfam" id="PF07883">
    <property type="entry name" value="Cupin_2"/>
    <property type="match status" value="1"/>
</dbReference>
<dbReference type="InterPro" id="IPR009057">
    <property type="entry name" value="Homeodomain-like_sf"/>
</dbReference>
<dbReference type="InterPro" id="IPR013096">
    <property type="entry name" value="Cupin_2"/>
</dbReference>
<dbReference type="GO" id="GO:0043565">
    <property type="term" value="F:sequence-specific DNA binding"/>
    <property type="evidence" value="ECO:0007669"/>
    <property type="project" value="InterPro"/>
</dbReference>
<gene>
    <name evidence="5" type="ORF">IAA06_15710</name>
</gene>
<keyword evidence="2" id="KW-0238">DNA-binding</keyword>
<dbReference type="PROSITE" id="PS00041">
    <property type="entry name" value="HTH_ARAC_FAMILY_1"/>
    <property type="match status" value="1"/>
</dbReference>
<dbReference type="InterPro" id="IPR020449">
    <property type="entry name" value="Tscrpt_reg_AraC-type_HTH"/>
</dbReference>
<dbReference type="InterPro" id="IPR018062">
    <property type="entry name" value="HTH_AraC-typ_CS"/>
</dbReference>
<dbReference type="GO" id="GO:0003700">
    <property type="term" value="F:DNA-binding transcription factor activity"/>
    <property type="evidence" value="ECO:0007669"/>
    <property type="project" value="InterPro"/>
</dbReference>
<evidence type="ECO:0000259" key="4">
    <source>
        <dbReference type="PROSITE" id="PS01124"/>
    </source>
</evidence>
<dbReference type="SMART" id="SM00342">
    <property type="entry name" value="HTH_ARAC"/>
    <property type="match status" value="1"/>
</dbReference>
<dbReference type="Gene3D" id="1.10.10.60">
    <property type="entry name" value="Homeodomain-like"/>
    <property type="match status" value="2"/>
</dbReference>
<dbReference type="EMBL" id="DWYZ01000302">
    <property type="protein sequence ID" value="HJB30218.1"/>
    <property type="molecule type" value="Genomic_DNA"/>
</dbReference>
<evidence type="ECO:0000256" key="3">
    <source>
        <dbReference type="ARBA" id="ARBA00023163"/>
    </source>
</evidence>
<dbReference type="SUPFAM" id="SSF46689">
    <property type="entry name" value="Homeodomain-like"/>
    <property type="match status" value="2"/>
</dbReference>
<evidence type="ECO:0000256" key="2">
    <source>
        <dbReference type="ARBA" id="ARBA00023125"/>
    </source>
</evidence>
<dbReference type="PANTHER" id="PTHR43280:SF2">
    <property type="entry name" value="HTH-TYPE TRANSCRIPTIONAL REGULATOR EXSA"/>
    <property type="match status" value="1"/>
</dbReference>
<proteinExistence type="predicted"/>
<dbReference type="PANTHER" id="PTHR43280">
    <property type="entry name" value="ARAC-FAMILY TRANSCRIPTIONAL REGULATOR"/>
    <property type="match status" value="1"/>
</dbReference>
<dbReference type="SUPFAM" id="SSF51182">
    <property type="entry name" value="RmlC-like cupins"/>
    <property type="match status" value="1"/>
</dbReference>
<sequence>MGYLTSTERISVDHTMQELKKHGTRDFPFQVYFNNFLRYREQLESWHYHGEMEFSLVLKGEFECGLNDQRYYLKEGDGIFVNSDVLHRYHVLRKYEESESISILFLPQFLSGGRENLIYRRFVEPVAKDDGMQGEPLRRMISWQAEILDCLMEIYRLSQNEDWITPLSMKNKLCTAWELFIRNRRQSGDLSPRSASDLLYEQRAKDILNYIHKHYQDPVEIADIARQLHISRTECFRCFQKITGESPKSYLNGYRIRQAMGRLEQTEESITDICFSCGFNHMSYFVKRFREYTGMSPGKYRKAVRELEKQ</sequence>
<dbReference type="AlphaFoldDB" id="A0A9D2LVZ1"/>
<keyword evidence="1" id="KW-0805">Transcription regulation</keyword>